<name>A0ABR8KN24_9SPHN</name>
<evidence type="ECO:0000313" key="2">
    <source>
        <dbReference type="Proteomes" id="UP000635384"/>
    </source>
</evidence>
<evidence type="ECO:0000313" key="1">
    <source>
        <dbReference type="EMBL" id="MBD2840735.1"/>
    </source>
</evidence>
<gene>
    <name evidence="1" type="ORF">IB285_00525</name>
</gene>
<dbReference type="Pfam" id="PF13899">
    <property type="entry name" value="Thioredoxin_7"/>
    <property type="match status" value="1"/>
</dbReference>
<accession>A0ABR8KN24</accession>
<sequence>MGSALVLAAAILAADVFLPQGGAAHDYPEAEAYLVSDDAEADVEAALGRAAENGKRAMIVMGANWCHDSRALAGWLGTQRFAELIDAHYELVFVNVGMPQSGDGHNLKIAERFGLDELPGTPNVLIVTPEGELVNADTATTWRNSASRSEDEIFDELSALADGKA</sequence>
<dbReference type="EMBL" id="JACXLC010000001">
    <property type="protein sequence ID" value="MBD2840735.1"/>
    <property type="molecule type" value="Genomic_DNA"/>
</dbReference>
<keyword evidence="2" id="KW-1185">Reference proteome</keyword>
<dbReference type="Gene3D" id="3.40.30.10">
    <property type="entry name" value="Glutaredoxin"/>
    <property type="match status" value="1"/>
</dbReference>
<organism evidence="1 2">
    <name type="scientific">Erythrobacter rubeus</name>
    <dbReference type="NCBI Taxonomy" id="2760803"/>
    <lineage>
        <taxon>Bacteria</taxon>
        <taxon>Pseudomonadati</taxon>
        <taxon>Pseudomonadota</taxon>
        <taxon>Alphaproteobacteria</taxon>
        <taxon>Sphingomonadales</taxon>
        <taxon>Erythrobacteraceae</taxon>
        <taxon>Erythrobacter/Porphyrobacter group</taxon>
        <taxon>Erythrobacter</taxon>
    </lineage>
</organism>
<dbReference type="InterPro" id="IPR036249">
    <property type="entry name" value="Thioredoxin-like_sf"/>
</dbReference>
<dbReference type="SUPFAM" id="SSF52833">
    <property type="entry name" value="Thioredoxin-like"/>
    <property type="match status" value="1"/>
</dbReference>
<comment type="caution">
    <text evidence="1">The sequence shown here is derived from an EMBL/GenBank/DDBJ whole genome shotgun (WGS) entry which is preliminary data.</text>
</comment>
<proteinExistence type="predicted"/>
<dbReference type="Proteomes" id="UP000635384">
    <property type="component" value="Unassembled WGS sequence"/>
</dbReference>
<protein>
    <submittedName>
        <fullName evidence="1">Thioredoxin family protein</fullName>
    </submittedName>
</protein>
<reference evidence="1 2" key="1">
    <citation type="submission" date="2020-09" db="EMBL/GenBank/DDBJ databases">
        <authorList>
            <person name="Yoon J.-W."/>
        </authorList>
    </citation>
    <scope>NUCLEOTIDE SEQUENCE [LARGE SCALE GENOMIC DNA]</scope>
    <source>
        <strain evidence="1 2">KMU-140</strain>
    </source>
</reference>